<organism evidence="1 2">
    <name type="scientific">Leptospira santarosai str. ZUN179</name>
    <dbReference type="NCBI Taxonomy" id="1049985"/>
    <lineage>
        <taxon>Bacteria</taxon>
        <taxon>Pseudomonadati</taxon>
        <taxon>Spirochaetota</taxon>
        <taxon>Spirochaetia</taxon>
        <taxon>Leptospirales</taxon>
        <taxon>Leptospiraceae</taxon>
        <taxon>Leptospira</taxon>
    </lineage>
</organism>
<accession>M6UYB2</accession>
<name>M6UYB2_9LEPT</name>
<dbReference type="EMBL" id="AHOQ02000027">
    <property type="protein sequence ID" value="EMO45989.1"/>
    <property type="molecule type" value="Genomic_DNA"/>
</dbReference>
<gene>
    <name evidence="1" type="ORF">LEP1GSC187_3677</name>
</gene>
<proteinExistence type="predicted"/>
<comment type="caution">
    <text evidence="1">The sequence shown here is derived from an EMBL/GenBank/DDBJ whole genome shotgun (WGS) entry which is preliminary data.</text>
</comment>
<reference evidence="1 2" key="1">
    <citation type="submission" date="2013-01" db="EMBL/GenBank/DDBJ databases">
        <authorList>
            <person name="Harkins D.M."/>
            <person name="Durkin A.S."/>
            <person name="Brinkac L.M."/>
            <person name="Haft D.H."/>
            <person name="Selengut J.D."/>
            <person name="Sanka R."/>
            <person name="DePew J."/>
            <person name="Purushe J."/>
            <person name="Matthias M.A."/>
            <person name="Vinetz J.M."/>
            <person name="Sutton G.G."/>
            <person name="Nierman W.C."/>
            <person name="Fouts D.E."/>
        </authorList>
    </citation>
    <scope>NUCLEOTIDE SEQUENCE [LARGE SCALE GENOMIC DNA]</scope>
    <source>
        <strain evidence="1 2">ZUN179</strain>
    </source>
</reference>
<sequence length="70" mass="8104">MKISLPTVFIRKFQAIYADTDNSNPFPSSYFCDQKPGPIAKIFHRFSFVARPKTSALFRVLIHSLLVLWE</sequence>
<dbReference type="Proteomes" id="UP000012160">
    <property type="component" value="Unassembled WGS sequence"/>
</dbReference>
<dbReference type="AlphaFoldDB" id="M6UYB2"/>
<evidence type="ECO:0000313" key="2">
    <source>
        <dbReference type="Proteomes" id="UP000012160"/>
    </source>
</evidence>
<evidence type="ECO:0000313" key="1">
    <source>
        <dbReference type="EMBL" id="EMO45989.1"/>
    </source>
</evidence>
<protein>
    <submittedName>
        <fullName evidence="1">Uncharacterized protein</fullName>
    </submittedName>
</protein>